<proteinExistence type="predicted"/>
<reference evidence="2" key="1">
    <citation type="journal article" date="2020" name="Nature">
        <title>Giant virus diversity and host interactions through global metagenomics.</title>
        <authorList>
            <person name="Schulz F."/>
            <person name="Roux S."/>
            <person name="Paez-Espino D."/>
            <person name="Jungbluth S."/>
            <person name="Walsh D.A."/>
            <person name="Denef V.J."/>
            <person name="McMahon K.D."/>
            <person name="Konstantinidis K.T."/>
            <person name="Eloe-Fadrosh E.A."/>
            <person name="Kyrpides N.C."/>
            <person name="Woyke T."/>
        </authorList>
    </citation>
    <scope>NUCLEOTIDE SEQUENCE</scope>
    <source>
        <strain evidence="2">GVMAG-M-3300023179-114</strain>
    </source>
</reference>
<dbReference type="EMBL" id="MN739722">
    <property type="protein sequence ID" value="QHT22988.1"/>
    <property type="molecule type" value="Genomic_DNA"/>
</dbReference>
<dbReference type="Gene3D" id="1.20.1280.290">
    <property type="match status" value="1"/>
</dbReference>
<keyword evidence="1" id="KW-0472">Membrane</keyword>
<protein>
    <recommendedName>
        <fullName evidence="3">PQ-loop repeat-containing protein</fullName>
    </recommendedName>
</protein>
<sequence length="113" mass="13427">MDYFFLSIIASIFVILGYLPELYDIIKTKYATMENITIWFIWSAGSLFSITYCALNQEYYIMSTHVVIFTMNFTTFLLKFYYVKIYPKYTNTNILQDITSKHDNIHSNHDNLV</sequence>
<keyword evidence="1" id="KW-0812">Transmembrane</keyword>
<accession>A0A6C0E2K5</accession>
<keyword evidence="1" id="KW-1133">Transmembrane helix</keyword>
<organism evidence="2">
    <name type="scientific">viral metagenome</name>
    <dbReference type="NCBI Taxonomy" id="1070528"/>
    <lineage>
        <taxon>unclassified sequences</taxon>
        <taxon>metagenomes</taxon>
        <taxon>organismal metagenomes</taxon>
    </lineage>
</organism>
<evidence type="ECO:0000256" key="1">
    <source>
        <dbReference type="SAM" id="Phobius"/>
    </source>
</evidence>
<name>A0A6C0E2K5_9ZZZZ</name>
<evidence type="ECO:0000313" key="2">
    <source>
        <dbReference type="EMBL" id="QHT22988.1"/>
    </source>
</evidence>
<evidence type="ECO:0008006" key="3">
    <source>
        <dbReference type="Google" id="ProtNLM"/>
    </source>
</evidence>
<feature type="transmembrane region" description="Helical" evidence="1">
    <location>
        <begin position="6"/>
        <end position="26"/>
    </location>
</feature>
<feature type="transmembrane region" description="Helical" evidence="1">
    <location>
        <begin position="61"/>
        <end position="82"/>
    </location>
</feature>
<feature type="transmembrane region" description="Helical" evidence="1">
    <location>
        <begin position="38"/>
        <end position="55"/>
    </location>
</feature>
<dbReference type="AlphaFoldDB" id="A0A6C0E2K5"/>